<dbReference type="Gene3D" id="3.30.565.10">
    <property type="entry name" value="Histidine kinase-like ATPase, C-terminal domain"/>
    <property type="match status" value="1"/>
</dbReference>
<dbReference type="STRING" id="454136.NIES2119_15785"/>
<keyword evidence="6" id="KW-0902">Two-component regulatory system</keyword>
<dbReference type="InterPro" id="IPR004358">
    <property type="entry name" value="Sig_transdc_His_kin-like_C"/>
</dbReference>
<dbReference type="InterPro" id="IPR036890">
    <property type="entry name" value="HATPase_C_sf"/>
</dbReference>
<dbReference type="InterPro" id="IPR003661">
    <property type="entry name" value="HisK_dim/P_dom"/>
</dbReference>
<dbReference type="Gene3D" id="1.10.287.130">
    <property type="match status" value="1"/>
</dbReference>
<evidence type="ECO:0000256" key="11">
    <source>
        <dbReference type="SAM" id="Coils"/>
    </source>
</evidence>
<dbReference type="SMART" id="SM00448">
    <property type="entry name" value="REC"/>
    <property type="match status" value="1"/>
</dbReference>
<dbReference type="AlphaFoldDB" id="A0A1U7IIE2"/>
<reference evidence="14 15" key="1">
    <citation type="submission" date="2016-11" db="EMBL/GenBank/DDBJ databases">
        <title>Draft Genome Sequences of Nine Cyanobacterial Strains from Diverse Habitats.</title>
        <authorList>
            <person name="Zhu T."/>
            <person name="Hou S."/>
            <person name="Lu X."/>
            <person name="Hess W.R."/>
        </authorList>
    </citation>
    <scope>NUCLEOTIDE SEQUENCE [LARGE SCALE GENOMIC DNA]</scope>
    <source>
        <strain evidence="14 15">IAM M-71</strain>
    </source>
</reference>
<comment type="catalytic activity">
    <reaction evidence="1">
        <text>ATP + protein L-histidine = ADP + protein N-phospho-L-histidine.</text>
        <dbReference type="EC" id="2.7.13.3"/>
    </reaction>
</comment>
<dbReference type="SUPFAM" id="SSF52172">
    <property type="entry name" value="CheY-like"/>
    <property type="match status" value="1"/>
</dbReference>
<keyword evidence="3 10" id="KW-0597">Phosphoprotein</keyword>
<proteinExistence type="predicted"/>
<dbReference type="GO" id="GO:0000155">
    <property type="term" value="F:phosphorelay sensor kinase activity"/>
    <property type="evidence" value="ECO:0007669"/>
    <property type="project" value="InterPro"/>
</dbReference>
<dbReference type="PROSITE" id="PS50110">
    <property type="entry name" value="RESPONSE_REGULATORY"/>
    <property type="match status" value="1"/>
</dbReference>
<dbReference type="InterPro" id="IPR003594">
    <property type="entry name" value="HATPase_dom"/>
</dbReference>
<feature type="modified residue" description="4-aspartylphosphate" evidence="10">
    <location>
        <position position="59"/>
    </location>
</feature>
<name>A0A1U7IIE2_9CYAN</name>
<dbReference type="GO" id="GO:0003677">
    <property type="term" value="F:DNA binding"/>
    <property type="evidence" value="ECO:0007669"/>
    <property type="project" value="UniProtKB-KW"/>
</dbReference>
<accession>A0A1U7IIE2</accession>
<keyword evidence="8" id="KW-0238">DNA-binding</keyword>
<dbReference type="Pfam" id="PF02518">
    <property type="entry name" value="HATPase_c"/>
    <property type="match status" value="1"/>
</dbReference>
<evidence type="ECO:0000259" key="13">
    <source>
        <dbReference type="PROSITE" id="PS50110"/>
    </source>
</evidence>
<keyword evidence="9" id="KW-0804">Transcription</keyword>
<evidence type="ECO:0000256" key="4">
    <source>
        <dbReference type="ARBA" id="ARBA00022679"/>
    </source>
</evidence>
<dbReference type="SUPFAM" id="SSF55874">
    <property type="entry name" value="ATPase domain of HSP90 chaperone/DNA topoisomerase II/histidine kinase"/>
    <property type="match status" value="1"/>
</dbReference>
<feature type="domain" description="Response regulatory" evidence="13">
    <location>
        <begin position="10"/>
        <end position="126"/>
    </location>
</feature>
<dbReference type="Gene3D" id="3.40.50.2300">
    <property type="match status" value="1"/>
</dbReference>
<feature type="domain" description="Histidine kinase" evidence="12">
    <location>
        <begin position="203"/>
        <end position="470"/>
    </location>
</feature>
<evidence type="ECO:0000256" key="9">
    <source>
        <dbReference type="ARBA" id="ARBA00023163"/>
    </source>
</evidence>
<evidence type="ECO:0000256" key="7">
    <source>
        <dbReference type="ARBA" id="ARBA00023015"/>
    </source>
</evidence>
<keyword evidence="11" id="KW-0175">Coiled coil</keyword>
<dbReference type="RefSeq" id="WP_073594454.1">
    <property type="nucleotide sequence ID" value="NZ_MRCE01000014.1"/>
</dbReference>
<dbReference type="PRINTS" id="PR00344">
    <property type="entry name" value="BCTRLSENSOR"/>
</dbReference>
<evidence type="ECO:0000313" key="15">
    <source>
        <dbReference type="Proteomes" id="UP000185860"/>
    </source>
</evidence>
<dbReference type="InterPro" id="IPR001789">
    <property type="entry name" value="Sig_transdc_resp-reg_receiver"/>
</dbReference>
<dbReference type="PROSITE" id="PS50109">
    <property type="entry name" value="HIS_KIN"/>
    <property type="match status" value="1"/>
</dbReference>
<dbReference type="CDD" id="cd00082">
    <property type="entry name" value="HisKA"/>
    <property type="match status" value="1"/>
</dbReference>
<evidence type="ECO:0000256" key="3">
    <source>
        <dbReference type="ARBA" id="ARBA00022553"/>
    </source>
</evidence>
<evidence type="ECO:0000256" key="1">
    <source>
        <dbReference type="ARBA" id="ARBA00000085"/>
    </source>
</evidence>
<evidence type="ECO:0000256" key="2">
    <source>
        <dbReference type="ARBA" id="ARBA00012438"/>
    </source>
</evidence>
<keyword evidence="5 14" id="KW-0418">Kinase</keyword>
<dbReference type="Proteomes" id="UP000185860">
    <property type="component" value="Unassembled WGS sequence"/>
</dbReference>
<dbReference type="SUPFAM" id="SSF47384">
    <property type="entry name" value="Homodimeric domain of signal transducing histidine kinase"/>
    <property type="match status" value="1"/>
</dbReference>
<dbReference type="InterPro" id="IPR005467">
    <property type="entry name" value="His_kinase_dom"/>
</dbReference>
<dbReference type="InterPro" id="IPR011006">
    <property type="entry name" value="CheY-like_superfamily"/>
</dbReference>
<protein>
    <recommendedName>
        <fullName evidence="2">histidine kinase</fullName>
        <ecNumber evidence="2">2.7.13.3</ecNumber>
    </recommendedName>
</protein>
<dbReference type="PANTHER" id="PTHR43047:SF72">
    <property type="entry name" value="OSMOSENSING HISTIDINE PROTEIN KINASE SLN1"/>
    <property type="match status" value="1"/>
</dbReference>
<dbReference type="Pfam" id="PF00072">
    <property type="entry name" value="Response_reg"/>
    <property type="match status" value="1"/>
</dbReference>
<dbReference type="FunFam" id="3.40.50.2300:FF:000001">
    <property type="entry name" value="DNA-binding response regulator PhoB"/>
    <property type="match status" value="1"/>
</dbReference>
<dbReference type="PANTHER" id="PTHR43047">
    <property type="entry name" value="TWO-COMPONENT HISTIDINE PROTEIN KINASE"/>
    <property type="match status" value="1"/>
</dbReference>
<evidence type="ECO:0000313" key="14">
    <source>
        <dbReference type="EMBL" id="OKH36878.1"/>
    </source>
</evidence>
<dbReference type="GO" id="GO:0005886">
    <property type="term" value="C:plasma membrane"/>
    <property type="evidence" value="ECO:0007669"/>
    <property type="project" value="TreeGrafter"/>
</dbReference>
<evidence type="ECO:0000256" key="8">
    <source>
        <dbReference type="ARBA" id="ARBA00023125"/>
    </source>
</evidence>
<dbReference type="SMART" id="SM00387">
    <property type="entry name" value="HATPase_c"/>
    <property type="match status" value="1"/>
</dbReference>
<gene>
    <name evidence="14" type="ORF">NIES2119_15785</name>
</gene>
<sequence>MTTLSFAKNTILIVDDNPTNLGVIFNVLDEAGLEVSVAQDGESALQKIEYVTPDLILLDIMMPGIDGFETCSRLKTKPSTSEIPIIFMTALGNTDQKVKGLSLGAVDYITKPFQKEEVLARIKVHLNLRNLTKVLATKNQLLQEKIEEKTALEKTLQQLNQELENRVEERTSELKHTLQNLQQTQLQLIQSEKMSTLGQLVAGVAHEINNPVSFIQGNIRHAENYIQDLLEIVQLYQQQFPSPGAAIKDRTEEVDLEYLIEDLPQLISSMKVGTDRIRQISVSLRNFSRADSISKVETNLHEGIDSALLILQHRLKANDKGLKIEVVKEYGDLPLVPCFPGQLNQVFINIIANAIDSLESRSANDALESSCLERTAEEIKANPGRIIIRTEVDRSRKSVSIRIKDNGLGMSEEVRSKIFDYLFTTKPAGKGTGLGLSISHQIVVEKHGGQLSCFSELGVGTEFIIEIPLT</sequence>
<evidence type="ECO:0000256" key="10">
    <source>
        <dbReference type="PROSITE-ProRule" id="PRU00169"/>
    </source>
</evidence>
<dbReference type="InterPro" id="IPR036097">
    <property type="entry name" value="HisK_dim/P_sf"/>
</dbReference>
<dbReference type="CDD" id="cd19920">
    <property type="entry name" value="REC_PA4781-like"/>
    <property type="match status" value="1"/>
</dbReference>
<feature type="coiled-coil region" evidence="11">
    <location>
        <begin position="128"/>
        <end position="184"/>
    </location>
</feature>
<dbReference type="GO" id="GO:0009927">
    <property type="term" value="F:histidine phosphotransfer kinase activity"/>
    <property type="evidence" value="ECO:0007669"/>
    <property type="project" value="TreeGrafter"/>
</dbReference>
<evidence type="ECO:0000256" key="6">
    <source>
        <dbReference type="ARBA" id="ARBA00023012"/>
    </source>
</evidence>
<dbReference type="EC" id="2.7.13.3" evidence="2"/>
<dbReference type="OrthoDB" id="569699at2"/>
<comment type="caution">
    <text evidence="14">The sequence shown here is derived from an EMBL/GenBank/DDBJ whole genome shotgun (WGS) entry which is preliminary data.</text>
</comment>
<organism evidence="14 15">
    <name type="scientific">[Phormidium ambiguum] IAM M-71</name>
    <dbReference type="NCBI Taxonomy" id="454136"/>
    <lineage>
        <taxon>Bacteria</taxon>
        <taxon>Bacillati</taxon>
        <taxon>Cyanobacteriota</taxon>
        <taxon>Cyanophyceae</taxon>
        <taxon>Oscillatoriophycideae</taxon>
        <taxon>Aerosakkonematales</taxon>
        <taxon>Aerosakkonemataceae</taxon>
        <taxon>Floridanema</taxon>
    </lineage>
</organism>
<evidence type="ECO:0000259" key="12">
    <source>
        <dbReference type="PROSITE" id="PS50109"/>
    </source>
</evidence>
<dbReference type="EMBL" id="MRCE01000014">
    <property type="protein sequence ID" value="OKH36878.1"/>
    <property type="molecule type" value="Genomic_DNA"/>
</dbReference>
<evidence type="ECO:0000256" key="5">
    <source>
        <dbReference type="ARBA" id="ARBA00022777"/>
    </source>
</evidence>
<keyword evidence="7" id="KW-0805">Transcription regulation</keyword>
<keyword evidence="4" id="KW-0808">Transferase</keyword>